<keyword evidence="3" id="KW-0032">Aminotransferase</keyword>
<dbReference type="PANTHER" id="PTHR43586:SF15">
    <property type="entry name" value="BLR3095 PROTEIN"/>
    <property type="match status" value="1"/>
</dbReference>
<protein>
    <submittedName>
        <fullName evidence="3">Aminotransferase class V-fold PLP-dependent enzyme</fullName>
    </submittedName>
</protein>
<keyword evidence="4" id="KW-1185">Reference proteome</keyword>
<name>A0ABY5UK78_9GAMM</name>
<dbReference type="Pfam" id="PF00266">
    <property type="entry name" value="Aminotran_5"/>
    <property type="match status" value="1"/>
</dbReference>
<evidence type="ECO:0000259" key="2">
    <source>
        <dbReference type="Pfam" id="PF00266"/>
    </source>
</evidence>
<gene>
    <name evidence="3" type="ORF">N0H69_14120</name>
</gene>
<dbReference type="Proteomes" id="UP001057860">
    <property type="component" value="Chromosome"/>
</dbReference>
<sequence length="331" mass="36837">MAKPHLAWDFFESEIESVRHKIARLINAQPQQIALLPNASACAFQIISTLKSSATVRLWYCDKEFPSIANVWQAQATCGALISHGSEHKLLEAGLNGESQDLISMPLVGYLQGDLLPVDELIHLNKNSPARVAVDAYQALGVIPIDVQALRCDYLFGGMMKYLFGLPGLAFLYVRDLSIAKLKPQFTGWFARCDPFDFEPHVLDFSADARRFETGTPAVPAILAAQAGLSLLEQTNALAIRQHIMGLIEYAAHLLQQQGEQLFGYSCARQHGAHLALHDAAPHKLAQFLEQYAIVTSPRGKVLRLSIHYFNSTDDIDAVCLRLRQYRRSNR</sequence>
<organism evidence="3 4">
    <name type="scientific">Yersinia alsatica</name>
    <dbReference type="NCBI Taxonomy" id="2890317"/>
    <lineage>
        <taxon>Bacteria</taxon>
        <taxon>Pseudomonadati</taxon>
        <taxon>Pseudomonadota</taxon>
        <taxon>Gammaproteobacteria</taxon>
        <taxon>Enterobacterales</taxon>
        <taxon>Yersiniaceae</taxon>
        <taxon>Yersinia</taxon>
    </lineage>
</organism>
<dbReference type="InterPro" id="IPR015421">
    <property type="entry name" value="PyrdxlP-dep_Trfase_major"/>
</dbReference>
<feature type="domain" description="Aminotransferase class V" evidence="2">
    <location>
        <begin position="12"/>
        <end position="318"/>
    </location>
</feature>
<dbReference type="RefSeq" id="WP_050151208.1">
    <property type="nucleotide sequence ID" value="NZ_CP104006.1"/>
</dbReference>
<dbReference type="PANTHER" id="PTHR43586">
    <property type="entry name" value="CYSTEINE DESULFURASE"/>
    <property type="match status" value="1"/>
</dbReference>
<dbReference type="GeneID" id="75141157"/>
<dbReference type="Gene3D" id="3.90.1150.10">
    <property type="entry name" value="Aspartate Aminotransferase, domain 1"/>
    <property type="match status" value="1"/>
</dbReference>
<keyword evidence="1" id="KW-0663">Pyridoxal phosphate</keyword>
<accession>A0ABY5UK78</accession>
<proteinExistence type="predicted"/>
<dbReference type="EMBL" id="CP104006">
    <property type="protein sequence ID" value="UWM43852.1"/>
    <property type="molecule type" value="Genomic_DNA"/>
</dbReference>
<reference evidence="3" key="1">
    <citation type="submission" date="2022-08" db="EMBL/GenBank/DDBJ databases">
        <authorList>
            <person name="Bogun A."/>
            <person name="Kislichkina A."/>
            <person name="Solomentsev V."/>
            <person name="Skryabin Y."/>
            <person name="Sizova A."/>
            <person name="Platonov M."/>
            <person name="Dentovskaya S."/>
        </authorList>
    </citation>
    <scope>NUCLEOTIDE SEQUENCE</scope>
    <source>
        <strain evidence="3">SCPM-O-B-7604</strain>
    </source>
</reference>
<dbReference type="GO" id="GO:0008483">
    <property type="term" value="F:transaminase activity"/>
    <property type="evidence" value="ECO:0007669"/>
    <property type="project" value="UniProtKB-KW"/>
</dbReference>
<dbReference type="Gene3D" id="3.40.640.10">
    <property type="entry name" value="Type I PLP-dependent aspartate aminotransferase-like (Major domain)"/>
    <property type="match status" value="1"/>
</dbReference>
<evidence type="ECO:0000313" key="4">
    <source>
        <dbReference type="Proteomes" id="UP001057860"/>
    </source>
</evidence>
<evidence type="ECO:0000313" key="3">
    <source>
        <dbReference type="EMBL" id="UWM43852.1"/>
    </source>
</evidence>
<dbReference type="SUPFAM" id="SSF53383">
    <property type="entry name" value="PLP-dependent transferases"/>
    <property type="match status" value="1"/>
</dbReference>
<dbReference type="InterPro" id="IPR015422">
    <property type="entry name" value="PyrdxlP-dep_Trfase_small"/>
</dbReference>
<dbReference type="InterPro" id="IPR015424">
    <property type="entry name" value="PyrdxlP-dep_Trfase"/>
</dbReference>
<dbReference type="InterPro" id="IPR000192">
    <property type="entry name" value="Aminotrans_V_dom"/>
</dbReference>
<keyword evidence="3" id="KW-0808">Transferase</keyword>
<evidence type="ECO:0000256" key="1">
    <source>
        <dbReference type="ARBA" id="ARBA00022898"/>
    </source>
</evidence>